<evidence type="ECO:0000259" key="2">
    <source>
        <dbReference type="PROSITE" id="PS51272"/>
    </source>
</evidence>
<protein>
    <submittedName>
        <fullName evidence="3">S-layer homology domain-containing protein</fullName>
    </submittedName>
</protein>
<dbReference type="PROSITE" id="PS51272">
    <property type="entry name" value="SLH"/>
    <property type="match status" value="1"/>
</dbReference>
<dbReference type="RefSeq" id="WP_132420028.1">
    <property type="nucleotide sequence ID" value="NZ_SKFG01000031.1"/>
</dbReference>
<accession>A0A4R4E6C7</accession>
<sequence length="330" mass="36000">MKKSLKMIVATMALSLSISGFASAQTTQFSDISKHWAKDTIEWGVTQGAVTGYEDGTFKPEATISEAEFLSMFLRAFGGEIAKAEGNWSDPVYAAAKALNYPVLGEKDNAIRNTPILRSQVAEIIAGANGQNYTGDAAISYLLDKGYTAGKTAATVEGYAGADSLSRAEAIQFIKTLTTRGFTKLEARPEAAKQPETAKPAAKLKFDKDSILKAVNEALKDSPAYKIDPESGDGRVTIKNGDEYVTTWVWEAYNTEWNEIGILDANNKDYVAFIIKMMQKAGVPVDGTFADTIAKVNKEVDDMKFEVGNFTYSFIYGDVLNQMSLFINEK</sequence>
<feature type="domain" description="SLH" evidence="2">
    <location>
        <begin position="24"/>
        <end position="87"/>
    </location>
</feature>
<dbReference type="Proteomes" id="UP000295418">
    <property type="component" value="Unassembled WGS sequence"/>
</dbReference>
<organism evidence="3 4">
    <name type="scientific">Paenibacillus albiflavus</name>
    <dbReference type="NCBI Taxonomy" id="2545760"/>
    <lineage>
        <taxon>Bacteria</taxon>
        <taxon>Bacillati</taxon>
        <taxon>Bacillota</taxon>
        <taxon>Bacilli</taxon>
        <taxon>Bacillales</taxon>
        <taxon>Paenibacillaceae</taxon>
        <taxon>Paenibacillus</taxon>
    </lineage>
</organism>
<evidence type="ECO:0000313" key="4">
    <source>
        <dbReference type="Proteomes" id="UP000295418"/>
    </source>
</evidence>
<feature type="signal peptide" evidence="1">
    <location>
        <begin position="1"/>
        <end position="24"/>
    </location>
</feature>
<dbReference type="OrthoDB" id="2678541at2"/>
<keyword evidence="1" id="KW-0732">Signal</keyword>
<feature type="chain" id="PRO_5020861470" evidence="1">
    <location>
        <begin position="25"/>
        <end position="330"/>
    </location>
</feature>
<dbReference type="InterPro" id="IPR001119">
    <property type="entry name" value="SLH_dom"/>
</dbReference>
<proteinExistence type="predicted"/>
<dbReference type="AlphaFoldDB" id="A0A4R4E6C7"/>
<name>A0A4R4E6C7_9BACL</name>
<keyword evidence="4" id="KW-1185">Reference proteome</keyword>
<comment type="caution">
    <text evidence="3">The sequence shown here is derived from an EMBL/GenBank/DDBJ whole genome shotgun (WGS) entry which is preliminary data.</text>
</comment>
<dbReference type="EMBL" id="SKFG01000031">
    <property type="protein sequence ID" value="TCZ73581.1"/>
    <property type="molecule type" value="Genomic_DNA"/>
</dbReference>
<evidence type="ECO:0000313" key="3">
    <source>
        <dbReference type="EMBL" id="TCZ73581.1"/>
    </source>
</evidence>
<evidence type="ECO:0000256" key="1">
    <source>
        <dbReference type="SAM" id="SignalP"/>
    </source>
</evidence>
<gene>
    <name evidence="3" type="ORF">E0485_20970</name>
</gene>
<reference evidence="3 4" key="1">
    <citation type="submission" date="2019-03" db="EMBL/GenBank/DDBJ databases">
        <authorList>
            <person name="Kim M.K.M."/>
        </authorList>
    </citation>
    <scope>NUCLEOTIDE SEQUENCE [LARGE SCALE GENOMIC DNA]</scope>
    <source>
        <strain evidence="3 4">18JY21-1</strain>
    </source>
</reference>
<dbReference type="Pfam" id="PF00395">
    <property type="entry name" value="SLH"/>
    <property type="match status" value="1"/>
</dbReference>